<sequence>MTIFHIHHSAGGFTRHFNFVGDDHLGNIRFCQLTNDADDLCRNFRVQCGGRFIEQQYLRFHHQRTGNSNTLLLTTRKMQRVTIAIRFETQTFQQFFCTGQRLIFTQPQYTAGRFNQVLLHGQMRPQVVLLKHHANVTTQIANRFVRGCFGEIEMVACNVERTGAWHLKQIEYTQQRAFTRAAGAK</sequence>
<organism evidence="1 2">
    <name type="scientific">Shigella sonnei</name>
    <dbReference type="NCBI Taxonomy" id="624"/>
    <lineage>
        <taxon>Bacteria</taxon>
        <taxon>Pseudomonadati</taxon>
        <taxon>Pseudomonadota</taxon>
        <taxon>Gammaproteobacteria</taxon>
        <taxon>Enterobacterales</taxon>
        <taxon>Enterobacteriaceae</taxon>
        <taxon>Shigella</taxon>
    </lineage>
</organism>
<dbReference type="AntiFam" id="ANF00142">
    <property type="entry name" value="Shadow ORF (opposite yadG)"/>
</dbReference>
<evidence type="ECO:0000313" key="2">
    <source>
        <dbReference type="Proteomes" id="UP000187708"/>
    </source>
</evidence>
<reference evidence="1 2" key="1">
    <citation type="submission" date="2017-01" db="EMBL/GenBank/DDBJ databases">
        <authorList>
            <consortium name="Pathogen Informatics"/>
        </authorList>
    </citation>
    <scope>NUCLEOTIDE SEQUENCE [LARGE SCALE GENOMIC DNA]</scope>
    <source>
        <strain evidence="1 2">2090STDY5461769</strain>
    </source>
</reference>
<proteinExistence type="predicted"/>
<gene>
    <name evidence="1" type="ORF">SAMEA2054241_03019</name>
</gene>
<dbReference type="Proteomes" id="UP000187708">
    <property type="component" value="Unassembled WGS sequence"/>
</dbReference>
<dbReference type="EMBL" id="FTSV01000106">
    <property type="protein sequence ID" value="SIX96209.1"/>
    <property type="molecule type" value="Genomic_DNA"/>
</dbReference>
<protein>
    <submittedName>
        <fullName evidence="1">Uncharacterized protein</fullName>
    </submittedName>
</protein>
<name>A0A8B4CH48_SHISO</name>
<dbReference type="AlphaFoldDB" id="A0A8B4CH48"/>
<dbReference type="AntiFam" id="ANF00095">
    <property type="entry name" value="Shadow ORF (opposite ABC transporters)"/>
</dbReference>
<accession>A0A8B4CH48</accession>
<comment type="caution">
    <text evidence="1">The sequence shown here is derived from an EMBL/GenBank/DDBJ whole genome shotgun (WGS) entry which is preliminary data.</text>
</comment>
<evidence type="ECO:0000313" key="1">
    <source>
        <dbReference type="EMBL" id="SIX96209.1"/>
    </source>
</evidence>